<dbReference type="Gene3D" id="3.40.50.150">
    <property type="entry name" value="Vaccinia Virus protein VP39"/>
    <property type="match status" value="1"/>
</dbReference>
<dbReference type="GO" id="GO:0016740">
    <property type="term" value="F:transferase activity"/>
    <property type="evidence" value="ECO:0007669"/>
    <property type="project" value="UniProtKB-KW"/>
</dbReference>
<evidence type="ECO:0000256" key="7">
    <source>
        <dbReference type="ARBA" id="ARBA00022679"/>
    </source>
</evidence>
<evidence type="ECO:0000256" key="9">
    <source>
        <dbReference type="NCBIfam" id="TIGR00080"/>
    </source>
</evidence>
<evidence type="ECO:0000256" key="3">
    <source>
        <dbReference type="ARBA" id="ARBA00011890"/>
    </source>
</evidence>
<evidence type="ECO:0000256" key="1">
    <source>
        <dbReference type="ARBA" id="ARBA00004496"/>
    </source>
</evidence>
<dbReference type="Proteomes" id="UP001374893">
    <property type="component" value="Chromosome"/>
</dbReference>
<dbReference type="InterPro" id="IPR000682">
    <property type="entry name" value="PCMT"/>
</dbReference>
<accession>A0ABM7R772</accession>
<evidence type="ECO:0000256" key="6">
    <source>
        <dbReference type="ARBA" id="ARBA00022603"/>
    </source>
</evidence>
<keyword evidence="6" id="KW-0489">Methyltransferase</keyword>
<protein>
    <recommendedName>
        <fullName evidence="4 9">Protein-L-isoaspartate O-methyltransferase</fullName>
        <ecNumber evidence="3 9">2.1.1.77</ecNumber>
    </recommendedName>
</protein>
<evidence type="ECO:0000256" key="8">
    <source>
        <dbReference type="ARBA" id="ARBA00022691"/>
    </source>
</evidence>
<organism evidence="10 11">
    <name type="scientific">Haloferula helveola</name>
    <dbReference type="NCBI Taxonomy" id="490095"/>
    <lineage>
        <taxon>Bacteria</taxon>
        <taxon>Pseudomonadati</taxon>
        <taxon>Verrucomicrobiota</taxon>
        <taxon>Verrucomicrobiia</taxon>
        <taxon>Verrucomicrobiales</taxon>
        <taxon>Verrucomicrobiaceae</taxon>
        <taxon>Haloferula</taxon>
    </lineage>
</organism>
<dbReference type="Pfam" id="PF01135">
    <property type="entry name" value="PCMT"/>
    <property type="match status" value="1"/>
</dbReference>
<evidence type="ECO:0000256" key="4">
    <source>
        <dbReference type="ARBA" id="ARBA00013346"/>
    </source>
</evidence>
<dbReference type="NCBIfam" id="TIGR00080">
    <property type="entry name" value="pimt"/>
    <property type="match status" value="1"/>
</dbReference>
<name>A0ABM7R772_9BACT</name>
<dbReference type="SUPFAM" id="SSF53335">
    <property type="entry name" value="S-adenosyl-L-methionine-dependent methyltransferases"/>
    <property type="match status" value="1"/>
</dbReference>
<comment type="similarity">
    <text evidence="2">Belongs to the methyltransferase superfamily. L-isoaspartyl/D-aspartyl protein methyltransferase family.</text>
</comment>
<evidence type="ECO:0000256" key="2">
    <source>
        <dbReference type="ARBA" id="ARBA00005369"/>
    </source>
</evidence>
<dbReference type="NCBIfam" id="NF001453">
    <property type="entry name" value="PRK00312.1"/>
    <property type="match status" value="1"/>
</dbReference>
<sequence length="209" mass="22987">MDYSVERERMLRDQLMARGIDDPRVLDAMAAVPRECFVPEESHGLAYDDHPIPIGYGQTISQPYIVALMTQLLRLPDRATVLEIGSGGGYQTAILAHIADRVCAIERDPRLAERARETLDGLGFGHFEIHVGDGFDGWPDESAQFDGILIACAPDHLPEKPAAALKPGARMIVPIGPEGGMQELNIVTRQSDGRLKTEVHSHVRFVPMV</sequence>
<dbReference type="EC" id="2.1.1.77" evidence="3 9"/>
<evidence type="ECO:0000256" key="5">
    <source>
        <dbReference type="ARBA" id="ARBA00022490"/>
    </source>
</evidence>
<keyword evidence="7 10" id="KW-0808">Transferase</keyword>
<dbReference type="PANTHER" id="PTHR11579:SF0">
    <property type="entry name" value="PROTEIN-L-ISOASPARTATE(D-ASPARTATE) O-METHYLTRANSFERASE"/>
    <property type="match status" value="1"/>
</dbReference>
<dbReference type="EMBL" id="AP024702">
    <property type="protein sequence ID" value="BCX46540.1"/>
    <property type="molecule type" value="Genomic_DNA"/>
</dbReference>
<dbReference type="PANTHER" id="PTHR11579">
    <property type="entry name" value="PROTEIN-L-ISOASPARTATE O-METHYLTRANSFERASE"/>
    <property type="match status" value="1"/>
</dbReference>
<comment type="subcellular location">
    <subcellularLocation>
        <location evidence="1">Cytoplasm</location>
    </subcellularLocation>
</comment>
<dbReference type="CDD" id="cd02440">
    <property type="entry name" value="AdoMet_MTases"/>
    <property type="match status" value="1"/>
</dbReference>
<proteinExistence type="inferred from homology"/>
<dbReference type="RefSeq" id="WP_338688219.1">
    <property type="nucleotide sequence ID" value="NZ_AP024702.1"/>
</dbReference>
<keyword evidence="8" id="KW-0949">S-adenosyl-L-methionine</keyword>
<evidence type="ECO:0000313" key="10">
    <source>
        <dbReference type="EMBL" id="BCX46540.1"/>
    </source>
</evidence>
<reference evidence="10 11" key="1">
    <citation type="submission" date="2021-06" db="EMBL/GenBank/DDBJ databases">
        <title>Complete genome of Haloferula helveola possessing various polysaccharide degrading enzymes.</title>
        <authorList>
            <person name="Takami H."/>
            <person name="Huang C."/>
            <person name="Hamasaki K."/>
        </authorList>
    </citation>
    <scope>NUCLEOTIDE SEQUENCE [LARGE SCALE GENOMIC DNA]</scope>
    <source>
        <strain evidence="10 11">CN-1</strain>
    </source>
</reference>
<keyword evidence="5" id="KW-0963">Cytoplasm</keyword>
<dbReference type="InterPro" id="IPR029063">
    <property type="entry name" value="SAM-dependent_MTases_sf"/>
</dbReference>
<gene>
    <name evidence="10" type="ORF">HAHE_04480</name>
</gene>
<keyword evidence="11" id="KW-1185">Reference proteome</keyword>
<evidence type="ECO:0000313" key="11">
    <source>
        <dbReference type="Proteomes" id="UP001374893"/>
    </source>
</evidence>